<dbReference type="AlphaFoldDB" id="A0A8T0SSP5"/>
<gene>
    <name evidence="2" type="ORF">PVAP13_5KG479307</name>
</gene>
<evidence type="ECO:0000313" key="3">
    <source>
        <dbReference type="Proteomes" id="UP000823388"/>
    </source>
</evidence>
<proteinExistence type="predicted"/>
<feature type="compositionally biased region" description="Low complexity" evidence="1">
    <location>
        <begin position="17"/>
        <end position="46"/>
    </location>
</feature>
<sequence length="119" mass="12587">MASCVNTSVRARPFPTPAKLATPTPTVPRAVNRKVSSSARWVRVSSPPLRFPGAGGSKAGLTPPTGRRKPGGRAGWGHPANRSCAPNSTGGFVRFFSGSVVVVEFPRQFDKADFARMHG</sequence>
<name>A0A8T0SSP5_PANVG</name>
<accession>A0A8T0SSP5</accession>
<evidence type="ECO:0000256" key="1">
    <source>
        <dbReference type="SAM" id="MobiDB-lite"/>
    </source>
</evidence>
<reference evidence="2" key="1">
    <citation type="submission" date="2020-05" db="EMBL/GenBank/DDBJ databases">
        <title>WGS assembly of Panicum virgatum.</title>
        <authorList>
            <person name="Lovell J.T."/>
            <person name="Jenkins J."/>
            <person name="Shu S."/>
            <person name="Juenger T.E."/>
            <person name="Schmutz J."/>
        </authorList>
    </citation>
    <scope>NUCLEOTIDE SEQUENCE</scope>
    <source>
        <strain evidence="2">AP13</strain>
    </source>
</reference>
<protein>
    <submittedName>
        <fullName evidence="2">Uncharacterized protein</fullName>
    </submittedName>
</protein>
<evidence type="ECO:0000313" key="2">
    <source>
        <dbReference type="EMBL" id="KAG2600198.1"/>
    </source>
</evidence>
<comment type="caution">
    <text evidence="2">The sequence shown here is derived from an EMBL/GenBank/DDBJ whole genome shotgun (WGS) entry which is preliminary data.</text>
</comment>
<dbReference type="EMBL" id="CM029045">
    <property type="protein sequence ID" value="KAG2600198.1"/>
    <property type="molecule type" value="Genomic_DNA"/>
</dbReference>
<dbReference type="Proteomes" id="UP000823388">
    <property type="component" value="Chromosome 5K"/>
</dbReference>
<organism evidence="2 3">
    <name type="scientific">Panicum virgatum</name>
    <name type="common">Blackwell switchgrass</name>
    <dbReference type="NCBI Taxonomy" id="38727"/>
    <lineage>
        <taxon>Eukaryota</taxon>
        <taxon>Viridiplantae</taxon>
        <taxon>Streptophyta</taxon>
        <taxon>Embryophyta</taxon>
        <taxon>Tracheophyta</taxon>
        <taxon>Spermatophyta</taxon>
        <taxon>Magnoliopsida</taxon>
        <taxon>Liliopsida</taxon>
        <taxon>Poales</taxon>
        <taxon>Poaceae</taxon>
        <taxon>PACMAD clade</taxon>
        <taxon>Panicoideae</taxon>
        <taxon>Panicodae</taxon>
        <taxon>Paniceae</taxon>
        <taxon>Panicinae</taxon>
        <taxon>Panicum</taxon>
        <taxon>Panicum sect. Hiantes</taxon>
    </lineage>
</organism>
<feature type="region of interest" description="Disordered" evidence="1">
    <location>
        <begin position="1"/>
        <end position="84"/>
    </location>
</feature>
<keyword evidence="3" id="KW-1185">Reference proteome</keyword>